<reference evidence="2 3" key="1">
    <citation type="submission" date="2016-11" db="EMBL/GenBank/DDBJ databases">
        <title>Whole Genome Sequencing of Mucilaginibacter polytrichastri RG4-7(T) isolated from the moss sample.</title>
        <authorList>
            <person name="Li Y."/>
        </authorList>
    </citation>
    <scope>NUCLEOTIDE SEQUENCE [LARGE SCALE GENOMIC DNA]</scope>
    <source>
        <strain evidence="2 3">RG4-7</strain>
    </source>
</reference>
<organism evidence="2 3">
    <name type="scientific">Mucilaginibacter polytrichastri</name>
    <dbReference type="NCBI Taxonomy" id="1302689"/>
    <lineage>
        <taxon>Bacteria</taxon>
        <taxon>Pseudomonadati</taxon>
        <taxon>Bacteroidota</taxon>
        <taxon>Sphingobacteriia</taxon>
        <taxon>Sphingobacteriales</taxon>
        <taxon>Sphingobacteriaceae</taxon>
        <taxon>Mucilaginibacter</taxon>
    </lineage>
</organism>
<sequence length="125" mass="14105">MSTSILNEKIILVLKELDYALIKIDSNFISFNLEGWGSTAKQVGKVNGGTFEITLSDNERIVKFDYYFSFTLQLFLIPVFIALSFWEGIPFLILSIFAVIVSIIGVFIAKAKCQEILIQITETNL</sequence>
<keyword evidence="3" id="KW-1185">Reference proteome</keyword>
<feature type="transmembrane region" description="Helical" evidence="1">
    <location>
        <begin position="66"/>
        <end position="85"/>
    </location>
</feature>
<dbReference type="EMBL" id="MPPL01000001">
    <property type="protein sequence ID" value="OKS85080.1"/>
    <property type="molecule type" value="Genomic_DNA"/>
</dbReference>
<evidence type="ECO:0000256" key="1">
    <source>
        <dbReference type="SAM" id="Phobius"/>
    </source>
</evidence>
<keyword evidence="1" id="KW-1133">Transmembrane helix</keyword>
<protein>
    <submittedName>
        <fullName evidence="2">Uncharacterized protein</fullName>
    </submittedName>
</protein>
<keyword evidence="1" id="KW-0472">Membrane</keyword>
<evidence type="ECO:0000313" key="3">
    <source>
        <dbReference type="Proteomes" id="UP000186720"/>
    </source>
</evidence>
<dbReference type="Proteomes" id="UP000186720">
    <property type="component" value="Unassembled WGS sequence"/>
</dbReference>
<name>A0A1Q5ZTH6_9SPHI</name>
<comment type="caution">
    <text evidence="2">The sequence shown here is derived from an EMBL/GenBank/DDBJ whole genome shotgun (WGS) entry which is preliminary data.</text>
</comment>
<keyword evidence="1" id="KW-0812">Transmembrane</keyword>
<feature type="transmembrane region" description="Helical" evidence="1">
    <location>
        <begin position="91"/>
        <end position="109"/>
    </location>
</feature>
<accession>A0A1Q5ZTH6</accession>
<gene>
    <name evidence="2" type="ORF">RG47T_0519</name>
</gene>
<evidence type="ECO:0000313" key="2">
    <source>
        <dbReference type="EMBL" id="OKS85080.1"/>
    </source>
</evidence>
<dbReference type="AlphaFoldDB" id="A0A1Q5ZTH6"/>
<proteinExistence type="predicted"/>